<protein>
    <recommendedName>
        <fullName evidence="4">HEAT repeat domain-containing protein</fullName>
    </recommendedName>
</protein>
<evidence type="ECO:0000313" key="3">
    <source>
        <dbReference type="Proteomes" id="UP000198418"/>
    </source>
</evidence>
<accession>A0A212RZ36</accession>
<sequence>MRHCITMTLAALLVLPAPEARSGAAPPAATAAALQKYSPTTQTLAWMFHYAEAPEPAKTPYAFLTLSKAGSLRDPEQAGVYLGFLAGVLNREGAHADKLLVQLTILPHEDQWILVRALAYSGLSDWKDLMRRLERHIPGRSGMIAAYLDGSSPVLNEIELEDAKPSNWDKMKDLVTFSTPEQPPHKPTFESNSDLLDTLWGFYFATGDVIPIARLVALLPWSKDRESVAKLTIGNMAAYTLAENASRSAALLAMLKAMEKKQPEEVAPVLKEVVRAADTVDTGYLRKQAVASIEELKLRGPNSSRNMAMWGQVGEGALSLGCLGAALTGAGAAIGIPCVVGGALTSAGLKAVAQP</sequence>
<keyword evidence="3" id="KW-1185">Reference proteome</keyword>
<dbReference type="AlphaFoldDB" id="A0A212RZ36"/>
<evidence type="ECO:0000313" key="2">
    <source>
        <dbReference type="EMBL" id="SNB78117.1"/>
    </source>
</evidence>
<evidence type="ECO:0000256" key="1">
    <source>
        <dbReference type="SAM" id="SignalP"/>
    </source>
</evidence>
<proteinExistence type="predicted"/>
<dbReference type="EMBL" id="FYDG01000009">
    <property type="protein sequence ID" value="SNB78117.1"/>
    <property type="molecule type" value="Genomic_DNA"/>
</dbReference>
<dbReference type="RefSeq" id="WP_141098466.1">
    <property type="nucleotide sequence ID" value="NZ_FYDG01000009.1"/>
</dbReference>
<name>A0A212RZ36_RHOAC</name>
<feature type="chain" id="PRO_5012352180" description="HEAT repeat domain-containing protein" evidence="1">
    <location>
        <begin position="20"/>
        <end position="355"/>
    </location>
</feature>
<reference evidence="3" key="1">
    <citation type="submission" date="2017-06" db="EMBL/GenBank/DDBJ databases">
        <authorList>
            <person name="Varghese N."/>
            <person name="Submissions S."/>
        </authorList>
    </citation>
    <scope>NUCLEOTIDE SEQUENCE [LARGE SCALE GENOMIC DNA]</scope>
    <source>
        <strain evidence="3">DSM 137</strain>
    </source>
</reference>
<dbReference type="Proteomes" id="UP000198418">
    <property type="component" value="Unassembled WGS sequence"/>
</dbReference>
<keyword evidence="1" id="KW-0732">Signal</keyword>
<organism evidence="2 3">
    <name type="scientific">Rhodoblastus acidophilus</name>
    <name type="common">Rhodopseudomonas acidophila</name>
    <dbReference type="NCBI Taxonomy" id="1074"/>
    <lineage>
        <taxon>Bacteria</taxon>
        <taxon>Pseudomonadati</taxon>
        <taxon>Pseudomonadota</taxon>
        <taxon>Alphaproteobacteria</taxon>
        <taxon>Hyphomicrobiales</taxon>
        <taxon>Rhodoblastaceae</taxon>
        <taxon>Rhodoblastus</taxon>
    </lineage>
</organism>
<feature type="signal peptide" evidence="1">
    <location>
        <begin position="1"/>
        <end position="19"/>
    </location>
</feature>
<dbReference type="OrthoDB" id="8189383at2"/>
<evidence type="ECO:0008006" key="4">
    <source>
        <dbReference type="Google" id="ProtNLM"/>
    </source>
</evidence>
<gene>
    <name evidence="2" type="ORF">SAMN06265338_10962</name>
</gene>